<dbReference type="AlphaFoldDB" id="A0A8J7SFE3"/>
<evidence type="ECO:0000313" key="7">
    <source>
        <dbReference type="Proteomes" id="UP000655420"/>
    </source>
</evidence>
<dbReference type="EMBL" id="JAEHHL010000001">
    <property type="protein sequence ID" value="MBK0398390.1"/>
    <property type="molecule type" value="Genomic_DNA"/>
</dbReference>
<feature type="transmembrane region" description="Helical" evidence="4">
    <location>
        <begin position="21"/>
        <end position="48"/>
    </location>
</feature>
<dbReference type="PROSITE" id="PS50850">
    <property type="entry name" value="MFS"/>
    <property type="match status" value="1"/>
</dbReference>
<feature type="transmembrane region" description="Helical" evidence="4">
    <location>
        <begin position="54"/>
        <end position="76"/>
    </location>
</feature>
<reference evidence="6" key="1">
    <citation type="submission" date="2020-12" db="EMBL/GenBank/DDBJ databases">
        <title>Bacterial taxonomy.</title>
        <authorList>
            <person name="Pan X."/>
        </authorList>
    </citation>
    <scope>NUCLEOTIDE SEQUENCE</scope>
    <source>
        <strain evidence="6">M0105</strain>
    </source>
</reference>
<feature type="domain" description="Major facilitator superfamily (MFS) profile" evidence="5">
    <location>
        <begin position="222"/>
        <end position="405"/>
    </location>
</feature>
<feature type="transmembrane region" description="Helical" evidence="4">
    <location>
        <begin position="261"/>
        <end position="281"/>
    </location>
</feature>
<name>A0A8J7SFE3_9RHOB</name>
<dbReference type="Pfam" id="PF07690">
    <property type="entry name" value="MFS_1"/>
    <property type="match status" value="1"/>
</dbReference>
<keyword evidence="2 4" id="KW-1133">Transmembrane helix</keyword>
<evidence type="ECO:0000259" key="5">
    <source>
        <dbReference type="PROSITE" id="PS50850"/>
    </source>
</evidence>
<dbReference type="InterPro" id="IPR011701">
    <property type="entry name" value="MFS"/>
</dbReference>
<feature type="transmembrane region" description="Helical" evidence="4">
    <location>
        <begin position="380"/>
        <end position="397"/>
    </location>
</feature>
<feature type="transmembrane region" description="Helical" evidence="4">
    <location>
        <begin position="313"/>
        <end position="340"/>
    </location>
</feature>
<keyword evidence="7" id="KW-1185">Reference proteome</keyword>
<dbReference type="GO" id="GO:0022857">
    <property type="term" value="F:transmembrane transporter activity"/>
    <property type="evidence" value="ECO:0007669"/>
    <property type="project" value="InterPro"/>
</dbReference>
<feature type="transmembrane region" description="Helical" evidence="4">
    <location>
        <begin position="352"/>
        <end position="374"/>
    </location>
</feature>
<feature type="transmembrane region" description="Helical" evidence="4">
    <location>
        <begin position="83"/>
        <end position="102"/>
    </location>
</feature>
<evidence type="ECO:0000313" key="6">
    <source>
        <dbReference type="EMBL" id="MBK0398390.1"/>
    </source>
</evidence>
<protein>
    <submittedName>
        <fullName evidence="6">MFS transporter</fullName>
    </submittedName>
</protein>
<feature type="transmembrane region" description="Helical" evidence="4">
    <location>
        <begin position="144"/>
        <end position="166"/>
    </location>
</feature>
<dbReference type="InterPro" id="IPR020846">
    <property type="entry name" value="MFS_dom"/>
</dbReference>
<organism evidence="6 7">
    <name type="scientific">Thermohalobaculum xanthum</name>
    <dbReference type="NCBI Taxonomy" id="2753746"/>
    <lineage>
        <taxon>Bacteria</taxon>
        <taxon>Pseudomonadati</taxon>
        <taxon>Pseudomonadota</taxon>
        <taxon>Alphaproteobacteria</taxon>
        <taxon>Rhodobacterales</taxon>
        <taxon>Paracoccaceae</taxon>
        <taxon>Thermohalobaculum</taxon>
    </lineage>
</organism>
<dbReference type="PANTHER" id="PTHR23534:SF1">
    <property type="entry name" value="MAJOR FACILITATOR SUPERFAMILY PROTEIN"/>
    <property type="match status" value="1"/>
</dbReference>
<dbReference type="PANTHER" id="PTHR23534">
    <property type="entry name" value="MFS PERMEASE"/>
    <property type="match status" value="1"/>
</dbReference>
<evidence type="ECO:0000256" key="1">
    <source>
        <dbReference type="ARBA" id="ARBA00022692"/>
    </source>
</evidence>
<keyword evidence="1 4" id="KW-0812">Transmembrane</keyword>
<feature type="transmembrane region" description="Helical" evidence="4">
    <location>
        <begin position="223"/>
        <end position="241"/>
    </location>
</feature>
<keyword evidence="3 4" id="KW-0472">Membrane</keyword>
<proteinExistence type="predicted"/>
<feature type="transmembrane region" description="Helical" evidence="4">
    <location>
        <begin position="288"/>
        <end position="307"/>
    </location>
</feature>
<comment type="caution">
    <text evidence="6">The sequence shown here is derived from an EMBL/GenBank/DDBJ whole genome shotgun (WGS) entry which is preliminary data.</text>
</comment>
<sequence length="405" mass="42325">MTELCISTPHDDGRARRAVAILAWAQSVLGAQLPVHFILGGLVGAMLAENKALATVPISMTVLGSMLAAPLMSLLMGRLGRRVGFALGALAGTAGAALAVHAIAQKDFVLFCAAAALTGIYMACHNFYRFAAADMASPDFRPKAISYVMAGGLIAALLGPELVIWFQDAMEPIPFAGAYRAVIVLNLVGVLPVMFLDIPRPARRARGESAGRPWSEILADRRVVVAMLCAMVSYALMNLVMTSTPLAMIGCGFGTPDAAGVVRLHVLAMYAPSFFTGPVIARFGAPRVIAAGLACLALASMVALAGIEIEHFTAALILLGIGWNFGFIGATSMLAGAHLPEERARVQGLNDFLVMGLVTAASFGSGALMASFGWMAVNLAMLPFLTAAGAALIWLVLREGVRVRA</sequence>
<dbReference type="SUPFAM" id="SSF103473">
    <property type="entry name" value="MFS general substrate transporter"/>
    <property type="match status" value="1"/>
</dbReference>
<evidence type="ECO:0000256" key="2">
    <source>
        <dbReference type="ARBA" id="ARBA00022989"/>
    </source>
</evidence>
<accession>A0A8J7SFE3</accession>
<dbReference type="Proteomes" id="UP000655420">
    <property type="component" value="Unassembled WGS sequence"/>
</dbReference>
<dbReference type="Gene3D" id="1.20.1250.20">
    <property type="entry name" value="MFS general substrate transporter like domains"/>
    <property type="match status" value="1"/>
</dbReference>
<dbReference type="RefSeq" id="WP_200607423.1">
    <property type="nucleotide sequence ID" value="NZ_JAEHHL010000001.1"/>
</dbReference>
<dbReference type="InterPro" id="IPR036259">
    <property type="entry name" value="MFS_trans_sf"/>
</dbReference>
<evidence type="ECO:0000256" key="4">
    <source>
        <dbReference type="SAM" id="Phobius"/>
    </source>
</evidence>
<gene>
    <name evidence="6" type="ORF">H0I76_04240</name>
</gene>
<evidence type="ECO:0000256" key="3">
    <source>
        <dbReference type="ARBA" id="ARBA00023136"/>
    </source>
</evidence>
<feature type="transmembrane region" description="Helical" evidence="4">
    <location>
        <begin position="108"/>
        <end position="132"/>
    </location>
</feature>
<feature type="transmembrane region" description="Helical" evidence="4">
    <location>
        <begin position="178"/>
        <end position="196"/>
    </location>
</feature>